<proteinExistence type="predicted"/>
<evidence type="ECO:0000313" key="2">
    <source>
        <dbReference type="Proteomes" id="UP000006138"/>
    </source>
</evidence>
<dbReference type="EMBL" id="CP002896">
    <property type="protein sequence ID" value="AEK39963.1"/>
    <property type="molecule type" value="Genomic_DNA"/>
</dbReference>
<name>A0A9R0NSP8_AMYMS</name>
<organism evidence="1 2">
    <name type="scientific">Amycolatopsis mediterranei (strain S699)</name>
    <name type="common">Nocardia mediterranei</name>
    <dbReference type="NCBI Taxonomy" id="713604"/>
    <lineage>
        <taxon>Bacteria</taxon>
        <taxon>Bacillati</taxon>
        <taxon>Actinomycetota</taxon>
        <taxon>Actinomycetes</taxon>
        <taxon>Pseudonocardiales</taxon>
        <taxon>Pseudonocardiaceae</taxon>
        <taxon>Amycolatopsis</taxon>
    </lineage>
</organism>
<gene>
    <name evidence="1" type="ordered locus">RAM_07355</name>
</gene>
<dbReference type="KEGG" id="amn:RAM_07355"/>
<sequence length="45" mass="5095">MRIIVLPVLDQQIRSAGTSTYLVPELVHASGAYDDWLRELVRKLA</sequence>
<dbReference type="RefSeq" id="WP_014466672.1">
    <property type="nucleotide sequence ID" value="NC_017186.1"/>
</dbReference>
<dbReference type="Proteomes" id="UP000006138">
    <property type="component" value="Chromosome"/>
</dbReference>
<reference evidence="1 2" key="1">
    <citation type="journal article" date="2011" name="J. Bacteriol.">
        <title>Whole genome sequence of the rifamycin B-producing strain Amycolatopsis mediterranei S699.</title>
        <authorList>
            <person name="Verma M."/>
            <person name="Kaur J."/>
            <person name="Kumar M."/>
            <person name="Kumari K."/>
            <person name="Saxena A."/>
            <person name="Anand S."/>
            <person name="Nigam A."/>
            <person name="Ravi V."/>
            <person name="Raghuvanshi S."/>
            <person name="Khurana P."/>
            <person name="Tyagi A.K."/>
            <person name="Khurana J.P."/>
            <person name="Lal R."/>
        </authorList>
    </citation>
    <scope>NUCLEOTIDE SEQUENCE [LARGE SCALE GENOMIC DNA]</scope>
    <source>
        <strain evidence="1 2">S699</strain>
    </source>
</reference>
<accession>A0A9R0NSP8</accession>
<dbReference type="AlphaFoldDB" id="A0A9R0NSP8"/>
<keyword evidence="2" id="KW-1185">Reference proteome</keyword>
<dbReference type="GeneID" id="92877114"/>
<evidence type="ECO:0000313" key="1">
    <source>
        <dbReference type="EMBL" id="AEK39963.1"/>
    </source>
</evidence>
<protein>
    <submittedName>
        <fullName evidence="1">Uncharacterized protein</fullName>
    </submittedName>
</protein>